<evidence type="ECO:0000256" key="1">
    <source>
        <dbReference type="ARBA" id="ARBA00004651"/>
    </source>
</evidence>
<keyword evidence="5 7" id="KW-1133">Transmembrane helix</keyword>
<keyword evidence="4 7" id="KW-0812">Transmembrane</keyword>
<accession>A0A328U7K5</accession>
<comment type="similarity">
    <text evidence="7">Belongs to the binding-protein-dependent transport system permease family.</text>
</comment>
<evidence type="ECO:0000256" key="4">
    <source>
        <dbReference type="ARBA" id="ARBA00022692"/>
    </source>
</evidence>
<dbReference type="EMBL" id="QLUW01000001">
    <property type="protein sequence ID" value="RAP77371.1"/>
    <property type="molecule type" value="Genomic_DNA"/>
</dbReference>
<feature type="transmembrane region" description="Helical" evidence="7">
    <location>
        <begin position="133"/>
        <end position="153"/>
    </location>
</feature>
<feature type="transmembrane region" description="Helical" evidence="7">
    <location>
        <begin position="292"/>
        <end position="311"/>
    </location>
</feature>
<evidence type="ECO:0000256" key="2">
    <source>
        <dbReference type="ARBA" id="ARBA00022448"/>
    </source>
</evidence>
<feature type="domain" description="ABC transmembrane type-1" evidence="8">
    <location>
        <begin position="96"/>
        <end position="308"/>
    </location>
</feature>
<name>A0A328U7K5_9BACL</name>
<evidence type="ECO:0000256" key="6">
    <source>
        <dbReference type="ARBA" id="ARBA00023136"/>
    </source>
</evidence>
<comment type="caution">
    <text evidence="9">The sequence shown here is derived from an EMBL/GenBank/DDBJ whole genome shotgun (WGS) entry which is preliminary data.</text>
</comment>
<evidence type="ECO:0000256" key="3">
    <source>
        <dbReference type="ARBA" id="ARBA00022475"/>
    </source>
</evidence>
<evidence type="ECO:0000313" key="10">
    <source>
        <dbReference type="Proteomes" id="UP000249260"/>
    </source>
</evidence>
<sequence>MESTSQSYVPSVPSTKLAKPSFWKKLRGHAVGDDKPIGYLFILPALIHLAVFTLIPILFSLYLSFHKWSILKPAKPFVGLKNYIKMYHDTDFWRAMVNTFYFVFGSVPTGIAVSLLVAIVLNRKLRGVYWFRAFFFLPVVSSTVAIAMVWQWILQPEFGLLNYLLGFAGIEGPKWLMDPKWAMFAVIIVTVWKGIGYQMIIFLAGLQGIPEHLYEAARIDGANKWRIFWSVTLPLLMPTVFFLTVTTIIGSFQAFTVIYMLTEGGPVGSTDVVVYHIYEQAFRVFNMGYASAQSWLLFLIIFVITIIQVKFMKKFNYEH</sequence>
<evidence type="ECO:0000256" key="7">
    <source>
        <dbReference type="RuleBase" id="RU363032"/>
    </source>
</evidence>
<dbReference type="AlphaFoldDB" id="A0A328U7K5"/>
<dbReference type="CDD" id="cd06261">
    <property type="entry name" value="TM_PBP2"/>
    <property type="match status" value="1"/>
</dbReference>
<keyword evidence="3" id="KW-1003">Cell membrane</keyword>
<dbReference type="SUPFAM" id="SSF161098">
    <property type="entry name" value="MetI-like"/>
    <property type="match status" value="1"/>
</dbReference>
<feature type="transmembrane region" description="Helical" evidence="7">
    <location>
        <begin position="181"/>
        <end position="206"/>
    </location>
</feature>
<keyword evidence="10" id="KW-1185">Reference proteome</keyword>
<keyword evidence="6 7" id="KW-0472">Membrane</keyword>
<evidence type="ECO:0000313" key="9">
    <source>
        <dbReference type="EMBL" id="RAP77371.1"/>
    </source>
</evidence>
<dbReference type="InterPro" id="IPR051393">
    <property type="entry name" value="ABC_transporter_permease"/>
</dbReference>
<dbReference type="Pfam" id="PF00528">
    <property type="entry name" value="BPD_transp_1"/>
    <property type="match status" value="1"/>
</dbReference>
<dbReference type="InterPro" id="IPR000515">
    <property type="entry name" value="MetI-like"/>
</dbReference>
<dbReference type="Proteomes" id="UP000249260">
    <property type="component" value="Unassembled WGS sequence"/>
</dbReference>
<dbReference type="PANTHER" id="PTHR30193:SF37">
    <property type="entry name" value="INNER MEMBRANE ABC TRANSPORTER PERMEASE PROTEIN YCJO"/>
    <property type="match status" value="1"/>
</dbReference>
<feature type="transmembrane region" description="Helical" evidence="7">
    <location>
        <begin position="37"/>
        <end position="63"/>
    </location>
</feature>
<reference evidence="9 10" key="1">
    <citation type="submission" date="2018-06" db="EMBL/GenBank/DDBJ databases">
        <title>Paenibacillus montanisoli sp. nov., isolated from mountain area soil.</title>
        <authorList>
            <person name="Wu M."/>
        </authorList>
    </citation>
    <scope>NUCLEOTIDE SEQUENCE [LARGE SCALE GENOMIC DNA]</scope>
    <source>
        <strain evidence="9 10">RA17</strain>
    </source>
</reference>
<feature type="transmembrane region" description="Helical" evidence="7">
    <location>
        <begin position="227"/>
        <end position="252"/>
    </location>
</feature>
<dbReference type="InterPro" id="IPR035906">
    <property type="entry name" value="MetI-like_sf"/>
</dbReference>
<protein>
    <submittedName>
        <fullName evidence="9">Sugar ABC transporter permease</fullName>
    </submittedName>
</protein>
<dbReference type="GO" id="GO:0005886">
    <property type="term" value="C:plasma membrane"/>
    <property type="evidence" value="ECO:0007669"/>
    <property type="project" value="UniProtKB-SubCell"/>
</dbReference>
<keyword evidence="2 7" id="KW-0813">Transport</keyword>
<dbReference type="OrthoDB" id="9788108at2"/>
<dbReference type="GO" id="GO:0055085">
    <property type="term" value="P:transmembrane transport"/>
    <property type="evidence" value="ECO:0007669"/>
    <property type="project" value="InterPro"/>
</dbReference>
<feature type="transmembrane region" description="Helical" evidence="7">
    <location>
        <begin position="100"/>
        <end position="121"/>
    </location>
</feature>
<proteinExistence type="inferred from homology"/>
<evidence type="ECO:0000256" key="5">
    <source>
        <dbReference type="ARBA" id="ARBA00022989"/>
    </source>
</evidence>
<dbReference type="PROSITE" id="PS50928">
    <property type="entry name" value="ABC_TM1"/>
    <property type="match status" value="1"/>
</dbReference>
<organism evidence="9 10">
    <name type="scientific">Paenibacillus montanisoli</name>
    <dbReference type="NCBI Taxonomy" id="2081970"/>
    <lineage>
        <taxon>Bacteria</taxon>
        <taxon>Bacillati</taxon>
        <taxon>Bacillota</taxon>
        <taxon>Bacilli</taxon>
        <taxon>Bacillales</taxon>
        <taxon>Paenibacillaceae</taxon>
        <taxon>Paenibacillus</taxon>
    </lineage>
</organism>
<comment type="subcellular location">
    <subcellularLocation>
        <location evidence="1 7">Cell membrane</location>
        <topology evidence="1 7">Multi-pass membrane protein</topology>
    </subcellularLocation>
</comment>
<gene>
    <name evidence="9" type="ORF">DL346_02465</name>
</gene>
<dbReference type="PANTHER" id="PTHR30193">
    <property type="entry name" value="ABC TRANSPORTER PERMEASE PROTEIN"/>
    <property type="match status" value="1"/>
</dbReference>
<dbReference type="Gene3D" id="1.10.3720.10">
    <property type="entry name" value="MetI-like"/>
    <property type="match status" value="1"/>
</dbReference>
<dbReference type="RefSeq" id="WP_112880495.1">
    <property type="nucleotide sequence ID" value="NZ_QLUW01000001.1"/>
</dbReference>
<evidence type="ECO:0000259" key="8">
    <source>
        <dbReference type="PROSITE" id="PS50928"/>
    </source>
</evidence>